<proteinExistence type="predicted"/>
<dbReference type="Proteomes" id="UP000279307">
    <property type="component" value="Chromosome 4"/>
</dbReference>
<evidence type="ECO:0000313" key="3">
    <source>
        <dbReference type="Proteomes" id="UP000279307"/>
    </source>
</evidence>
<reference evidence="2 3" key="1">
    <citation type="journal article" date="2018" name="Genome Res.">
        <title>The genomic architecture and molecular evolution of ant odorant receptors.</title>
        <authorList>
            <person name="McKenzie S.K."/>
            <person name="Kronauer D.J.C."/>
        </authorList>
    </citation>
    <scope>NUCLEOTIDE SEQUENCE [LARGE SCALE GENOMIC DNA]</scope>
    <source>
        <strain evidence="2">Clonal line C1</strain>
    </source>
</reference>
<name>A0A3L8DTC2_OOCBI</name>
<gene>
    <name evidence="2" type="ORF">DMN91_003617</name>
</gene>
<organism evidence="2 3">
    <name type="scientific">Ooceraea biroi</name>
    <name type="common">Clonal raider ant</name>
    <name type="synonym">Cerapachys biroi</name>
    <dbReference type="NCBI Taxonomy" id="2015173"/>
    <lineage>
        <taxon>Eukaryota</taxon>
        <taxon>Metazoa</taxon>
        <taxon>Ecdysozoa</taxon>
        <taxon>Arthropoda</taxon>
        <taxon>Hexapoda</taxon>
        <taxon>Insecta</taxon>
        <taxon>Pterygota</taxon>
        <taxon>Neoptera</taxon>
        <taxon>Endopterygota</taxon>
        <taxon>Hymenoptera</taxon>
        <taxon>Apocrita</taxon>
        <taxon>Aculeata</taxon>
        <taxon>Formicoidea</taxon>
        <taxon>Formicidae</taxon>
        <taxon>Dorylinae</taxon>
        <taxon>Ooceraea</taxon>
    </lineage>
</organism>
<evidence type="ECO:0000256" key="1">
    <source>
        <dbReference type="SAM" id="MobiDB-lite"/>
    </source>
</evidence>
<feature type="region of interest" description="Disordered" evidence="1">
    <location>
        <begin position="92"/>
        <end position="132"/>
    </location>
</feature>
<accession>A0A3L8DTC2</accession>
<protein>
    <submittedName>
        <fullName evidence="2">Uncharacterized protein</fullName>
    </submittedName>
</protein>
<sequence length="132" mass="14362">MSSANQESRESDAKLLLNTESHSANHRSGRKKKMGSGRAGRGTTKKTNEATSGQMYQYIVKFKLVVVCERMANQQFIRHRLIVAFAETSPATPGAVGGIEHSRVSPASLARKRVRKSAEGMTAFPGDDAARN</sequence>
<feature type="region of interest" description="Disordered" evidence="1">
    <location>
        <begin position="1"/>
        <end position="50"/>
    </location>
</feature>
<evidence type="ECO:0000313" key="2">
    <source>
        <dbReference type="EMBL" id="RLU23413.1"/>
    </source>
</evidence>
<dbReference type="EMBL" id="QOIP01000004">
    <property type="protein sequence ID" value="RLU23413.1"/>
    <property type="molecule type" value="Genomic_DNA"/>
</dbReference>
<dbReference type="AlphaFoldDB" id="A0A3L8DTC2"/>
<comment type="caution">
    <text evidence="2">The sequence shown here is derived from an EMBL/GenBank/DDBJ whole genome shotgun (WGS) entry which is preliminary data.</text>
</comment>
<feature type="compositionally biased region" description="Basic residues" evidence="1">
    <location>
        <begin position="24"/>
        <end position="35"/>
    </location>
</feature>